<dbReference type="InterPro" id="IPR039448">
    <property type="entry name" value="Beta_helix"/>
</dbReference>
<evidence type="ECO:0000259" key="4">
    <source>
        <dbReference type="PROSITE" id="PS51109"/>
    </source>
</evidence>
<proteinExistence type="predicted"/>
<dbReference type="GO" id="GO:0004563">
    <property type="term" value="F:beta-N-acetylhexosaminidase activity"/>
    <property type="evidence" value="ECO:0007669"/>
    <property type="project" value="UniProtKB-EC"/>
</dbReference>
<evidence type="ECO:0000313" key="5">
    <source>
        <dbReference type="EMBL" id="VYT81449.1"/>
    </source>
</evidence>
<dbReference type="NCBIfam" id="TIGR01167">
    <property type="entry name" value="LPXTG_anchor"/>
    <property type="match status" value="1"/>
</dbReference>
<feature type="transmembrane region" description="Helical" evidence="3">
    <location>
        <begin position="2060"/>
        <end position="2078"/>
    </location>
</feature>
<feature type="compositionally biased region" description="Basic and acidic residues" evidence="2">
    <location>
        <begin position="108"/>
        <end position="135"/>
    </location>
</feature>
<evidence type="ECO:0000256" key="1">
    <source>
        <dbReference type="ARBA" id="ARBA00022729"/>
    </source>
</evidence>
<dbReference type="SMART" id="SM01208">
    <property type="entry name" value="G5"/>
    <property type="match status" value="15"/>
</dbReference>
<dbReference type="SUPFAM" id="SSF51126">
    <property type="entry name" value="Pectin lyase-like"/>
    <property type="match status" value="1"/>
</dbReference>
<feature type="domain" description="G5" evidence="4">
    <location>
        <begin position="1764"/>
        <end position="1845"/>
    </location>
</feature>
<gene>
    <name evidence="5" type="primary">strH_3</name>
    <name evidence="5" type="ORF">SRLFYP117_01782</name>
</gene>
<dbReference type="PROSITE" id="PS51109">
    <property type="entry name" value="G5"/>
    <property type="match status" value="15"/>
</dbReference>
<feature type="domain" description="G5" evidence="4">
    <location>
        <begin position="1212"/>
        <end position="1293"/>
    </location>
</feature>
<keyword evidence="3" id="KW-0472">Membrane</keyword>
<dbReference type="Gene3D" id="2.20.230.10">
    <property type="entry name" value="Resuscitation-promoting factor rpfb"/>
    <property type="match status" value="15"/>
</dbReference>
<keyword evidence="1" id="KW-0732">Signal</keyword>
<dbReference type="InterPro" id="IPR006626">
    <property type="entry name" value="PbH1"/>
</dbReference>
<keyword evidence="5" id="KW-0378">Hydrolase</keyword>
<evidence type="ECO:0000256" key="3">
    <source>
        <dbReference type="SAM" id="Phobius"/>
    </source>
</evidence>
<dbReference type="SMART" id="SM00710">
    <property type="entry name" value="PbH1"/>
    <property type="match status" value="7"/>
</dbReference>
<feature type="compositionally biased region" description="Polar residues" evidence="2">
    <location>
        <begin position="31"/>
        <end position="54"/>
    </location>
</feature>
<dbReference type="RefSeq" id="WP_156676400.1">
    <property type="nucleotide sequence ID" value="NZ_CACRUL010000002.1"/>
</dbReference>
<feature type="domain" description="G5" evidence="4">
    <location>
        <begin position="1132"/>
        <end position="1212"/>
    </location>
</feature>
<keyword evidence="5" id="KW-0326">Glycosidase</keyword>
<feature type="domain" description="G5" evidence="4">
    <location>
        <begin position="1054"/>
        <end position="1134"/>
    </location>
</feature>
<feature type="domain" description="G5" evidence="4">
    <location>
        <begin position="1527"/>
        <end position="1608"/>
    </location>
</feature>
<dbReference type="Pfam" id="PF13229">
    <property type="entry name" value="Beta_helix"/>
    <property type="match status" value="1"/>
</dbReference>
<feature type="domain" description="G5" evidence="4">
    <location>
        <begin position="974"/>
        <end position="1055"/>
    </location>
</feature>
<accession>A0A6N2ZPM4</accession>
<keyword evidence="3" id="KW-1133">Transmembrane helix</keyword>
<dbReference type="InterPro" id="IPR012334">
    <property type="entry name" value="Pectin_lyas_fold"/>
</dbReference>
<feature type="domain" description="G5" evidence="4">
    <location>
        <begin position="819"/>
        <end position="899"/>
    </location>
</feature>
<organism evidence="5">
    <name type="scientific">Streptococcus oralis</name>
    <dbReference type="NCBI Taxonomy" id="1303"/>
    <lineage>
        <taxon>Bacteria</taxon>
        <taxon>Bacillati</taxon>
        <taxon>Bacillota</taxon>
        <taxon>Bacilli</taxon>
        <taxon>Lactobacillales</taxon>
        <taxon>Streptococcaceae</taxon>
        <taxon>Streptococcus</taxon>
    </lineage>
</organism>
<dbReference type="InterPro" id="IPR011098">
    <property type="entry name" value="G5_dom"/>
</dbReference>
<feature type="domain" description="G5" evidence="4">
    <location>
        <begin position="1368"/>
        <end position="1449"/>
    </location>
</feature>
<dbReference type="EMBL" id="CACRUL010000002">
    <property type="protein sequence ID" value="VYT81449.1"/>
    <property type="molecule type" value="Genomic_DNA"/>
</dbReference>
<dbReference type="EC" id="3.2.1.52" evidence="5"/>
<dbReference type="InterPro" id="IPR011050">
    <property type="entry name" value="Pectin_lyase_fold/virulence"/>
</dbReference>
<protein>
    <submittedName>
        <fullName evidence="5">Beta-N-acetylhexosaminidase</fullName>
        <ecNumber evidence="5">3.2.1.52</ecNumber>
    </submittedName>
</protein>
<feature type="domain" description="G5" evidence="4">
    <location>
        <begin position="897"/>
        <end position="977"/>
    </location>
</feature>
<sequence>MNIKKTTKYSLLAIGVLTTFQLGQVKASADSFENSNESLIKNQDENQPALNTPVSIPESETRAVTEPNSEEKPAVDQGDKKYPAPALTEKETKGSEEDAKNTSTEASSSDKDSKAETSLNKDSEAEASLNKDSKTDPTLNSAEKKEDPTPAPATLSDTSTNEAETATTPIPKVRRRRAAASNTKVYDDADYGKYVKATDFGLDTTGKVEASEAIKKALSAANEVEGGASVMLSGTVLLKNTLVIDENYANVKGLIGSGPSRNNTKILFNKKQDGEHDPETNLTDNRYESAVLIQNQNNFTVGRLTVEHAYDSSDYTKDNEFYRKGKSYFGRSNGIYVNDSSNVTINDVRAMKFNRAGVFFSSSKATAQEYDSNGRPIRYSSISEKVSNEVKSIGDPDVPIMDGNKVTNSFLHNNRVAGVMFGYQRNFVVDNNILSYNGHVLDGGTGYGAASMAGSYNDGITYTGNYTNYNYRKGLDIHDGNKILIENNVSLGDRLNGIEVYNRANPMTDVIIRNNKVTQDPNSKLENDDDDPARYRGYTAISILTNEKNHKWTKPLDKGRYVISNNTIEGLTKSFENGQLGTFGILFRNNESSNDYSLNIEGNTITGDSTDYIISVNNNTAQASRGVEGGGSGDITISRNKIEVDDIKQLPIYINDDTTYVASVIDRTTGKRVNKVTKVPFTKTRGSINIDNNELTVSKIKSRWKNAVAIESTNASTIDVNSNTFKYKDNEPWQRYDVTRKTDGAVIKDIMQAFFGINRLNDTVKVTATDNKFIADTPNKNGFFRLYNGEWVNLNAKSNNVFLGRNTLDGKPLAPVDIVGDKTVETLRTTTTTEYIIETRETDELPIGFKETVQKGVPGKKVNVYKITKVGDTIVGRQIESEEVIQEPTREIVLIGTATETFETVTEKETVEYETEIRTDPTKPKTYQFENQAGKNGSVEKTYQIRKLNGKEVGKTLTSETVIDQPVKRIITVGSAVEKVEYTTEVKDVDFETVVEYDYTKPKGYEEVRQEGEKGRIESQYKLTYLNDELVDRTLVNENVLKEKKDKIVVKGLGVVVSIRSVVVVEEKDFNKVIEKDETQPEGYSKITQVGSPGTITTTYEVTYEDDVEVARKEISKVEDPKAVDEITVIGTSKMTERTVDEQVDVPFKTVYVSDNTLPAGESVVDEEGTPGQIIRTFLVSYRNGKEISRTIVSEHKITDAVNRVVRVGNATPIVETTELVDETESIDYNTLKEFSDQLPAGTTKVIQAGKKGQKTNRYSVTKVNGEETSRTFVESNITTDPVDEIIQVGTRIKEIREASETSPIPFTIKVRKDTTKPIGYRVTEVEGQDGEKSDLYKVTYINGTETKREHLKTTVVREAVDKVIVEGAGVERALFEIQEDKITSTTEYRNDDTLPEGETKISQVGEEGLLRKTIEKRYFNDELRSTKLVDSKLIKEATPTIILVGTKHVPTIKVEQDIQTEKIAYKTQKIEDPDLPKGETKVVQVGRTGLIEKIYQLTYKDGVLIKTDLISSKEIQKVQDEIIHIGTQVTEIKEINTTSPIPYNVIIRKDKTKPVGYSLVEVEGQAGTQTDFYQVTYVNGKETKREHLKTIITAQPVNKVLVEGSGIERTMFEIQEERITSPTEFRNDDTLPEGETKIIQEGQDGLIRKTIEKQYFNDEERSSKLIESKTVREAVPTIILVGTKHVPNVKVKQETRTEETNFRTVTVIDENLPKGERKLVQEGRAGLVEKIYQLTYKDGILVKTDLISVKELRPALEQIINIGSQVTETKEISFTSGIPYNTIVREDKSKPVNYRLVEVEGQEGSQTDYYQVTYVNGKETQREHLRTVITTHPVNKVVVVGTGVERTVLVTEDEVITHQTEYRNDDTLQEGVTKVFQEGQDGLIHKTFEKYYFNDEERSSTLVDTKVIRKAVTRVILVGTKQLPTITTEELIEIEDVAFDKTIVENPNKAEGTVALLQEGKTGKRQYKYRLTIQDGRVIKKELIQVTLIEEPIHEITELGTKVVKKGEKNDQPQAQPGNKVEELNHVSTKPKVESIINSQKNSGEIQENRLPNTGAEESWILSIIGFILSIITLRFFNRQKNER</sequence>
<name>A0A6N2ZPM4_STROR</name>
<feature type="domain" description="G5" evidence="4">
    <location>
        <begin position="1605"/>
        <end position="1686"/>
    </location>
</feature>
<feature type="compositionally biased region" description="Basic and acidic residues" evidence="2">
    <location>
        <begin position="59"/>
        <end position="100"/>
    </location>
</feature>
<feature type="domain" description="G5" evidence="4">
    <location>
        <begin position="1290"/>
        <end position="1371"/>
    </location>
</feature>
<reference evidence="5" key="1">
    <citation type="submission" date="2019-11" db="EMBL/GenBank/DDBJ databases">
        <authorList>
            <person name="Feng L."/>
        </authorList>
    </citation>
    <scope>NUCLEOTIDE SEQUENCE</scope>
    <source>
        <strain evidence="5">SrubneriLFYP117</strain>
    </source>
</reference>
<evidence type="ECO:0000256" key="2">
    <source>
        <dbReference type="SAM" id="MobiDB-lite"/>
    </source>
</evidence>
<dbReference type="Pfam" id="PF07501">
    <property type="entry name" value="G5"/>
    <property type="match status" value="15"/>
</dbReference>
<keyword evidence="3" id="KW-0812">Transmembrane</keyword>
<feature type="domain" description="G5" evidence="4">
    <location>
        <begin position="1450"/>
        <end position="1530"/>
    </location>
</feature>
<feature type="region of interest" description="Disordered" evidence="2">
    <location>
        <begin position="31"/>
        <end position="183"/>
    </location>
</feature>
<feature type="domain" description="G5" evidence="4">
    <location>
        <begin position="1687"/>
        <end position="1767"/>
    </location>
</feature>
<feature type="domain" description="G5" evidence="4">
    <location>
        <begin position="1924"/>
        <end position="2004"/>
    </location>
</feature>
<dbReference type="Gene3D" id="2.160.20.10">
    <property type="entry name" value="Single-stranded right-handed beta-helix, Pectin lyase-like"/>
    <property type="match status" value="1"/>
</dbReference>
<feature type="domain" description="G5" evidence="4">
    <location>
        <begin position="1842"/>
        <end position="1923"/>
    </location>
</feature>
<feature type="compositionally biased region" description="Polar residues" evidence="2">
    <location>
        <begin position="155"/>
        <end position="168"/>
    </location>
</feature>